<comment type="caution">
    <text evidence="2">The sequence shown here is derived from an EMBL/GenBank/DDBJ whole genome shotgun (WGS) entry which is preliminary data.</text>
</comment>
<sequence>MHTDLDRLARLKLDWGKCGCDGDVRRVDAAVLPLADGSAFHIAVTKTRTREDGLQWQTARTILLFPRHEVLHGGDLAIPMTLLRGNTVTGCPVAMMPALVGDWRASARQPGVEWRTHGMKNKFRLFRYCGLSLSILAGALQSVYWAVKLLAEVTNYRAKSLRSPF</sequence>
<keyword evidence="1" id="KW-1133">Transmembrane helix</keyword>
<dbReference type="AlphaFoldDB" id="A0A7Y0BMB7"/>
<dbReference type="RefSeq" id="WP_169492313.1">
    <property type="nucleotide sequence ID" value="NZ_JABBGM010000002.1"/>
</dbReference>
<name>A0A7Y0BMB7_9SPHN</name>
<keyword evidence="3" id="KW-1185">Reference proteome</keyword>
<reference evidence="2 3" key="1">
    <citation type="submission" date="2020-04" db="EMBL/GenBank/DDBJ databases">
        <title>Novosphingobium sp. TW-4 isolated from soil.</title>
        <authorList>
            <person name="Dahal R.H."/>
            <person name="Chaudhary D.K."/>
        </authorList>
    </citation>
    <scope>NUCLEOTIDE SEQUENCE [LARGE SCALE GENOMIC DNA]</scope>
    <source>
        <strain evidence="2 3">TW-4</strain>
    </source>
</reference>
<keyword evidence="1" id="KW-0812">Transmembrane</keyword>
<evidence type="ECO:0000313" key="3">
    <source>
        <dbReference type="Proteomes" id="UP000583556"/>
    </source>
</evidence>
<evidence type="ECO:0000313" key="2">
    <source>
        <dbReference type="EMBL" id="NML93049.1"/>
    </source>
</evidence>
<dbReference type="Proteomes" id="UP000583556">
    <property type="component" value="Unassembled WGS sequence"/>
</dbReference>
<evidence type="ECO:0000256" key="1">
    <source>
        <dbReference type="SAM" id="Phobius"/>
    </source>
</evidence>
<keyword evidence="1" id="KW-0472">Membrane</keyword>
<organism evidence="2 3">
    <name type="scientific">Novosphingobium olei</name>
    <dbReference type="NCBI Taxonomy" id="2728851"/>
    <lineage>
        <taxon>Bacteria</taxon>
        <taxon>Pseudomonadati</taxon>
        <taxon>Pseudomonadota</taxon>
        <taxon>Alphaproteobacteria</taxon>
        <taxon>Sphingomonadales</taxon>
        <taxon>Sphingomonadaceae</taxon>
        <taxon>Novosphingobium</taxon>
    </lineage>
</organism>
<feature type="transmembrane region" description="Helical" evidence="1">
    <location>
        <begin position="125"/>
        <end position="147"/>
    </location>
</feature>
<gene>
    <name evidence="2" type="ORF">HHL27_05125</name>
</gene>
<proteinExistence type="predicted"/>
<dbReference type="EMBL" id="JABBGM010000002">
    <property type="protein sequence ID" value="NML93049.1"/>
    <property type="molecule type" value="Genomic_DNA"/>
</dbReference>
<protein>
    <submittedName>
        <fullName evidence="2">Uncharacterized protein</fullName>
    </submittedName>
</protein>
<accession>A0A7Y0BMB7</accession>